<accession>A0A8J4H9H8</accession>
<evidence type="ECO:0008006" key="2">
    <source>
        <dbReference type="Google" id="ProtNLM"/>
    </source>
</evidence>
<protein>
    <recommendedName>
        <fullName evidence="2">Sulfotransferase domain-containing protein</fullName>
    </recommendedName>
</protein>
<dbReference type="InterPro" id="IPR027417">
    <property type="entry name" value="P-loop_NTPase"/>
</dbReference>
<dbReference type="AlphaFoldDB" id="A0A8J4H9H8"/>
<comment type="caution">
    <text evidence="1">The sequence shown here is derived from an EMBL/GenBank/DDBJ whole genome shotgun (WGS) entry which is preliminary data.</text>
</comment>
<organism evidence="1">
    <name type="scientific">Acidicaldus sp</name>
    <dbReference type="NCBI Taxonomy" id="1872105"/>
    <lineage>
        <taxon>Bacteria</taxon>
        <taxon>Pseudomonadati</taxon>
        <taxon>Pseudomonadota</taxon>
        <taxon>Alphaproteobacteria</taxon>
        <taxon>Acetobacterales</taxon>
        <taxon>Acetobacteraceae</taxon>
        <taxon>Acidicaldus</taxon>
    </lineage>
</organism>
<sequence>MTPRATLTLGVYGSASTWVFNVAREMLNAAYGSAQVAAYYADSMAKILTDPGVIGRYVVVKMHNGDASLAGFIHLAQPLLLLSLRDPRDAVVSMMARFAMPFARAASGVGHSARVVLACAEMGFPVLRYEDRFFDRPETLDILAGALDVTLSPEVKAEIFARYQTAAVRALAATVETLPAARLEGDPAVDVYDRVTQIHRNHIGDGASGKWRTRLTPEEQRQLCADLAPVLAGFNYPPA</sequence>
<reference evidence="1" key="1">
    <citation type="journal article" date="2020" name="mSystems">
        <title>Genome- and Community-Level Interaction Insights into Carbon Utilization and Element Cycling Functions of Hydrothermarchaeota in Hydrothermal Sediment.</title>
        <authorList>
            <person name="Zhou Z."/>
            <person name="Liu Y."/>
            <person name="Xu W."/>
            <person name="Pan J."/>
            <person name="Luo Z.H."/>
            <person name="Li M."/>
        </authorList>
    </citation>
    <scope>NUCLEOTIDE SEQUENCE</scope>
    <source>
        <strain evidence="1">SpSt-997</strain>
    </source>
</reference>
<proteinExistence type="predicted"/>
<dbReference type="Gene3D" id="3.40.50.300">
    <property type="entry name" value="P-loop containing nucleotide triphosphate hydrolases"/>
    <property type="match status" value="1"/>
</dbReference>
<name>A0A8J4H9H8_9PROT</name>
<evidence type="ECO:0000313" key="1">
    <source>
        <dbReference type="EMBL" id="HGC41761.1"/>
    </source>
</evidence>
<gene>
    <name evidence="1" type="ORF">ENY07_00825</name>
</gene>
<dbReference type="SUPFAM" id="SSF52540">
    <property type="entry name" value="P-loop containing nucleoside triphosphate hydrolases"/>
    <property type="match status" value="1"/>
</dbReference>
<dbReference type="EMBL" id="DTQM01000014">
    <property type="protein sequence ID" value="HGC41761.1"/>
    <property type="molecule type" value="Genomic_DNA"/>
</dbReference>